<accession>A0AAN7LLQ3</accession>
<dbReference type="Proteomes" id="UP001346149">
    <property type="component" value="Unassembled WGS sequence"/>
</dbReference>
<gene>
    <name evidence="2" type="ORF">SAY86_019359</name>
</gene>
<keyword evidence="1" id="KW-0812">Transmembrane</keyword>
<dbReference type="EMBL" id="JAXQNO010000011">
    <property type="protein sequence ID" value="KAK4788040.1"/>
    <property type="molecule type" value="Genomic_DNA"/>
</dbReference>
<reference evidence="2 3" key="1">
    <citation type="journal article" date="2023" name="Hortic Res">
        <title>Pangenome of water caltrop reveals structural variations and asymmetric subgenome divergence after allopolyploidization.</title>
        <authorList>
            <person name="Zhang X."/>
            <person name="Chen Y."/>
            <person name="Wang L."/>
            <person name="Yuan Y."/>
            <person name="Fang M."/>
            <person name="Shi L."/>
            <person name="Lu R."/>
            <person name="Comes H.P."/>
            <person name="Ma Y."/>
            <person name="Chen Y."/>
            <person name="Huang G."/>
            <person name="Zhou Y."/>
            <person name="Zheng Z."/>
            <person name="Qiu Y."/>
        </authorList>
    </citation>
    <scope>NUCLEOTIDE SEQUENCE [LARGE SCALE GENOMIC DNA]</scope>
    <source>
        <strain evidence="2">F231</strain>
    </source>
</reference>
<evidence type="ECO:0000313" key="2">
    <source>
        <dbReference type="EMBL" id="KAK4788040.1"/>
    </source>
</evidence>
<dbReference type="AlphaFoldDB" id="A0AAN7LLQ3"/>
<keyword evidence="3" id="KW-1185">Reference proteome</keyword>
<feature type="transmembrane region" description="Helical" evidence="1">
    <location>
        <begin position="32"/>
        <end position="52"/>
    </location>
</feature>
<evidence type="ECO:0000313" key="3">
    <source>
        <dbReference type="Proteomes" id="UP001346149"/>
    </source>
</evidence>
<organism evidence="2 3">
    <name type="scientific">Trapa natans</name>
    <name type="common">Water chestnut</name>
    <dbReference type="NCBI Taxonomy" id="22666"/>
    <lineage>
        <taxon>Eukaryota</taxon>
        <taxon>Viridiplantae</taxon>
        <taxon>Streptophyta</taxon>
        <taxon>Embryophyta</taxon>
        <taxon>Tracheophyta</taxon>
        <taxon>Spermatophyta</taxon>
        <taxon>Magnoliopsida</taxon>
        <taxon>eudicotyledons</taxon>
        <taxon>Gunneridae</taxon>
        <taxon>Pentapetalae</taxon>
        <taxon>rosids</taxon>
        <taxon>malvids</taxon>
        <taxon>Myrtales</taxon>
        <taxon>Lythraceae</taxon>
        <taxon>Trapa</taxon>
    </lineage>
</organism>
<evidence type="ECO:0000256" key="1">
    <source>
        <dbReference type="SAM" id="Phobius"/>
    </source>
</evidence>
<comment type="caution">
    <text evidence="2">The sequence shown here is derived from an EMBL/GenBank/DDBJ whole genome shotgun (WGS) entry which is preliminary data.</text>
</comment>
<sequence>MFLILMGIITRYYIYPIDHNTNQHFSTSSKSVLHVLVMCICIAAVGSMAVLANKRGDVKQIKNLESSTSAYASVGGSPRSDSPTQCGDELESLPHHSILQCTNLHFGARPDLTSYVALLDWLPKPH</sequence>
<name>A0AAN7LLQ3_TRANT</name>
<protein>
    <submittedName>
        <fullName evidence="2">Uncharacterized protein</fullName>
    </submittedName>
</protein>
<proteinExistence type="predicted"/>
<keyword evidence="1" id="KW-1133">Transmembrane helix</keyword>
<keyword evidence="1" id="KW-0472">Membrane</keyword>